<feature type="transmembrane region" description="Helical" evidence="8">
    <location>
        <begin position="15"/>
        <end position="40"/>
    </location>
</feature>
<proteinExistence type="inferred from homology"/>
<dbReference type="GO" id="GO:0022857">
    <property type="term" value="F:transmembrane transporter activity"/>
    <property type="evidence" value="ECO:0007669"/>
    <property type="project" value="InterPro"/>
</dbReference>
<dbReference type="CDD" id="cd17321">
    <property type="entry name" value="MFS_MMR_MDR_like"/>
    <property type="match status" value="1"/>
</dbReference>
<dbReference type="EMBL" id="FOVH01000032">
    <property type="protein sequence ID" value="SFQ42851.1"/>
    <property type="molecule type" value="Genomic_DNA"/>
</dbReference>
<dbReference type="InterPro" id="IPR020846">
    <property type="entry name" value="MFS_dom"/>
</dbReference>
<keyword evidence="7 8" id="KW-0472">Membrane</keyword>
<dbReference type="RefSeq" id="WP_075024920.1">
    <property type="nucleotide sequence ID" value="NZ_FOVH01000032.1"/>
</dbReference>
<evidence type="ECO:0000256" key="6">
    <source>
        <dbReference type="ARBA" id="ARBA00022989"/>
    </source>
</evidence>
<dbReference type="GO" id="GO:0005886">
    <property type="term" value="C:plasma membrane"/>
    <property type="evidence" value="ECO:0007669"/>
    <property type="project" value="UniProtKB-SubCell"/>
</dbReference>
<evidence type="ECO:0000256" key="1">
    <source>
        <dbReference type="ARBA" id="ARBA00004651"/>
    </source>
</evidence>
<dbReference type="PANTHER" id="PTHR42718">
    <property type="entry name" value="MAJOR FACILITATOR SUPERFAMILY MULTIDRUG TRANSPORTER MFSC"/>
    <property type="match status" value="1"/>
</dbReference>
<dbReference type="eggNOG" id="COG0477">
    <property type="taxonomic scope" value="Bacteria"/>
</dbReference>
<dbReference type="PROSITE" id="PS50850">
    <property type="entry name" value="MFS"/>
    <property type="match status" value="1"/>
</dbReference>
<dbReference type="InterPro" id="IPR011701">
    <property type="entry name" value="MFS"/>
</dbReference>
<feature type="transmembrane region" description="Helical" evidence="8">
    <location>
        <begin position="172"/>
        <end position="192"/>
    </location>
</feature>
<evidence type="ECO:0000256" key="2">
    <source>
        <dbReference type="ARBA" id="ARBA00008537"/>
    </source>
</evidence>
<evidence type="ECO:0000256" key="3">
    <source>
        <dbReference type="ARBA" id="ARBA00022448"/>
    </source>
</evidence>
<dbReference type="PANTHER" id="PTHR42718:SF9">
    <property type="entry name" value="MAJOR FACILITATOR SUPERFAMILY MULTIDRUG TRANSPORTER MFSC"/>
    <property type="match status" value="1"/>
</dbReference>
<keyword evidence="4" id="KW-1003">Cell membrane</keyword>
<dbReference type="Gene3D" id="1.20.1250.20">
    <property type="entry name" value="MFS general substrate transporter like domains"/>
    <property type="match status" value="1"/>
</dbReference>
<feature type="transmembrane region" description="Helical" evidence="8">
    <location>
        <begin position="204"/>
        <end position="222"/>
    </location>
</feature>
<feature type="transmembrane region" description="Helical" evidence="8">
    <location>
        <begin position="52"/>
        <end position="70"/>
    </location>
</feature>
<keyword evidence="11" id="KW-1185">Reference proteome</keyword>
<dbReference type="AlphaFoldDB" id="A0A1I5YF54"/>
<evidence type="ECO:0000256" key="4">
    <source>
        <dbReference type="ARBA" id="ARBA00022475"/>
    </source>
</evidence>
<dbReference type="FunCoup" id="A0A1I5YF54">
    <property type="interactions" value="47"/>
</dbReference>
<feature type="transmembrane region" description="Helical" evidence="8">
    <location>
        <begin position="393"/>
        <end position="417"/>
    </location>
</feature>
<evidence type="ECO:0000256" key="5">
    <source>
        <dbReference type="ARBA" id="ARBA00022692"/>
    </source>
</evidence>
<dbReference type="STRING" id="1993.SAMN04489713_1325"/>
<dbReference type="SUPFAM" id="SSF103473">
    <property type="entry name" value="MFS general substrate transporter"/>
    <property type="match status" value="1"/>
</dbReference>
<reference evidence="10 11" key="1">
    <citation type="submission" date="2016-10" db="EMBL/GenBank/DDBJ databases">
        <authorList>
            <person name="de Groot N.N."/>
        </authorList>
    </citation>
    <scope>NUCLEOTIDE SEQUENCE [LARGE SCALE GENOMIC DNA]</scope>
    <source>
        <strain evidence="10 11">DSM 43067</strain>
    </source>
</reference>
<gene>
    <name evidence="10" type="ORF">SAMN04489713_1325</name>
</gene>
<dbReference type="NCBIfam" id="TIGR00711">
    <property type="entry name" value="efflux_EmrB"/>
    <property type="match status" value="1"/>
</dbReference>
<dbReference type="InterPro" id="IPR004638">
    <property type="entry name" value="EmrB-like"/>
</dbReference>
<comment type="similarity">
    <text evidence="2">Belongs to the major facilitator superfamily. EmrB family.</text>
</comment>
<keyword evidence="5 8" id="KW-0812">Transmembrane</keyword>
<sequence length="490" mass="49790">MSDPTLPVPAARRRLVLAICCASVFVVVMDISIVNVALPAIRHDLRTSVSGLQWTVDAYTLVLSGFLVLAGSTADRAGRRRVFQIGLAAFGLGSLLCGLAPGIGWLIGARALQAAGGTMLNPVAMAIVANTFPEPGERARAIGVLGSVTGLSLALGPILGGGLVDGLGWRSIFWVNVPVVAAALVCTALFVPESRAPRARRFDPVGQALVVLVLGSGVYAIIESRTLGWTSPIILGLLAVAASGILGLLAYEPRRADPLLELRLFRSVPFSSAILMALGGLCGFSAFLFVTTQYLQDVRGMPALAAGLCLLPVGALVVVLSPATGRMIGARGPRLPLMIAGTALALGGGASLWLGPDTPLPAVLAIYLLFGVFLATVNPPITNTAVSGMPRSMAGVAASLASAGRQTGTTLGVALAGTLVGSSPAHGGASFTDAEHAVWWLVLALGAGIVLLALLSTGRPALATADRAASLFEDADRAAPGPGVTSGART</sequence>
<feature type="transmembrane region" description="Helical" evidence="8">
    <location>
        <begin position="141"/>
        <end position="160"/>
    </location>
</feature>
<evidence type="ECO:0000313" key="11">
    <source>
        <dbReference type="Proteomes" id="UP000183413"/>
    </source>
</evidence>
<feature type="transmembrane region" description="Helical" evidence="8">
    <location>
        <begin position="360"/>
        <end position="381"/>
    </location>
</feature>
<keyword evidence="3" id="KW-0813">Transport</keyword>
<dbReference type="InterPro" id="IPR036259">
    <property type="entry name" value="MFS_trans_sf"/>
</dbReference>
<evidence type="ECO:0000256" key="8">
    <source>
        <dbReference type="SAM" id="Phobius"/>
    </source>
</evidence>
<protein>
    <submittedName>
        <fullName evidence="10">Drug resistance transporter, EmrB/QacA subfamily</fullName>
    </submittedName>
</protein>
<evidence type="ECO:0000313" key="10">
    <source>
        <dbReference type="EMBL" id="SFQ42851.1"/>
    </source>
</evidence>
<dbReference type="Proteomes" id="UP000183413">
    <property type="component" value="Unassembled WGS sequence"/>
</dbReference>
<feature type="transmembrane region" description="Helical" evidence="8">
    <location>
        <begin position="335"/>
        <end position="354"/>
    </location>
</feature>
<evidence type="ECO:0000256" key="7">
    <source>
        <dbReference type="ARBA" id="ARBA00023136"/>
    </source>
</evidence>
<feature type="domain" description="Major facilitator superfamily (MFS) profile" evidence="9">
    <location>
        <begin position="16"/>
        <end position="461"/>
    </location>
</feature>
<feature type="transmembrane region" description="Helical" evidence="8">
    <location>
        <begin position="228"/>
        <end position="251"/>
    </location>
</feature>
<feature type="transmembrane region" description="Helical" evidence="8">
    <location>
        <begin position="82"/>
        <end position="105"/>
    </location>
</feature>
<dbReference type="OrthoDB" id="9781469at2"/>
<comment type="subcellular location">
    <subcellularLocation>
        <location evidence="1">Cell membrane</location>
        <topology evidence="1">Multi-pass membrane protein</topology>
    </subcellularLocation>
</comment>
<dbReference type="Gene3D" id="1.20.1720.10">
    <property type="entry name" value="Multidrug resistance protein D"/>
    <property type="match status" value="1"/>
</dbReference>
<organism evidence="10 11">
    <name type="scientific">Actinomadura madurae</name>
    <dbReference type="NCBI Taxonomy" id="1993"/>
    <lineage>
        <taxon>Bacteria</taxon>
        <taxon>Bacillati</taxon>
        <taxon>Actinomycetota</taxon>
        <taxon>Actinomycetes</taxon>
        <taxon>Streptosporangiales</taxon>
        <taxon>Thermomonosporaceae</taxon>
        <taxon>Actinomadura</taxon>
    </lineage>
</organism>
<evidence type="ECO:0000259" key="9">
    <source>
        <dbReference type="PROSITE" id="PS50850"/>
    </source>
</evidence>
<dbReference type="Pfam" id="PF07690">
    <property type="entry name" value="MFS_1"/>
    <property type="match status" value="1"/>
</dbReference>
<dbReference type="InParanoid" id="A0A1I5YF54"/>
<feature type="transmembrane region" description="Helical" evidence="8">
    <location>
        <begin position="272"/>
        <end position="295"/>
    </location>
</feature>
<feature type="transmembrane region" description="Helical" evidence="8">
    <location>
        <begin position="437"/>
        <end position="455"/>
    </location>
</feature>
<keyword evidence="6 8" id="KW-1133">Transmembrane helix</keyword>
<feature type="transmembrane region" description="Helical" evidence="8">
    <location>
        <begin position="301"/>
        <end position="323"/>
    </location>
</feature>
<name>A0A1I5YF54_9ACTN</name>
<accession>A0A1I5YF54</accession>